<organism evidence="1 2">
    <name type="scientific">Trifolium medium</name>
    <dbReference type="NCBI Taxonomy" id="97028"/>
    <lineage>
        <taxon>Eukaryota</taxon>
        <taxon>Viridiplantae</taxon>
        <taxon>Streptophyta</taxon>
        <taxon>Embryophyta</taxon>
        <taxon>Tracheophyta</taxon>
        <taxon>Spermatophyta</taxon>
        <taxon>Magnoliopsida</taxon>
        <taxon>eudicotyledons</taxon>
        <taxon>Gunneridae</taxon>
        <taxon>Pentapetalae</taxon>
        <taxon>rosids</taxon>
        <taxon>fabids</taxon>
        <taxon>Fabales</taxon>
        <taxon>Fabaceae</taxon>
        <taxon>Papilionoideae</taxon>
        <taxon>50 kb inversion clade</taxon>
        <taxon>NPAAA clade</taxon>
        <taxon>Hologalegina</taxon>
        <taxon>IRL clade</taxon>
        <taxon>Trifolieae</taxon>
        <taxon>Trifolium</taxon>
    </lineage>
</organism>
<proteinExistence type="predicted"/>
<dbReference type="AlphaFoldDB" id="A0A392VQ36"/>
<keyword evidence="2" id="KW-1185">Reference proteome</keyword>
<name>A0A392VQ36_9FABA</name>
<protein>
    <submittedName>
        <fullName evidence="1">Uncharacterized protein</fullName>
    </submittedName>
</protein>
<dbReference type="Proteomes" id="UP000265520">
    <property type="component" value="Unassembled WGS sequence"/>
</dbReference>
<reference evidence="1 2" key="1">
    <citation type="journal article" date="2018" name="Front. Plant Sci.">
        <title>Red Clover (Trifolium pratense) and Zigzag Clover (T. medium) - A Picture of Genomic Similarities and Differences.</title>
        <authorList>
            <person name="Dluhosova J."/>
            <person name="Istvanek J."/>
            <person name="Nedelnik J."/>
            <person name="Repkova J."/>
        </authorList>
    </citation>
    <scope>NUCLEOTIDE SEQUENCE [LARGE SCALE GENOMIC DNA]</scope>
    <source>
        <strain evidence="2">cv. 10/8</strain>
        <tissue evidence="1">Leaf</tissue>
    </source>
</reference>
<accession>A0A392VQ36</accession>
<evidence type="ECO:0000313" key="2">
    <source>
        <dbReference type="Proteomes" id="UP000265520"/>
    </source>
</evidence>
<sequence length="26" mass="3049">GMSAEREYIRDGKVTKMVLIELTDHR</sequence>
<dbReference type="EMBL" id="LXQA011221763">
    <property type="protein sequence ID" value="MCI89529.1"/>
    <property type="molecule type" value="Genomic_DNA"/>
</dbReference>
<evidence type="ECO:0000313" key="1">
    <source>
        <dbReference type="EMBL" id="MCI89529.1"/>
    </source>
</evidence>
<comment type="caution">
    <text evidence="1">The sequence shown here is derived from an EMBL/GenBank/DDBJ whole genome shotgun (WGS) entry which is preliminary data.</text>
</comment>
<feature type="non-terminal residue" evidence="1">
    <location>
        <position position="1"/>
    </location>
</feature>